<dbReference type="Gene3D" id="3.40.50.2000">
    <property type="entry name" value="Glycogen Phosphorylase B"/>
    <property type="match status" value="2"/>
</dbReference>
<feature type="domain" description="Glycosyltransferase subfamily 4-like N-terminal" evidence="2">
    <location>
        <begin position="23"/>
        <end position="204"/>
    </location>
</feature>
<dbReference type="SUPFAM" id="SSF53756">
    <property type="entry name" value="UDP-Glycosyltransferase/glycogen phosphorylase"/>
    <property type="match status" value="1"/>
</dbReference>
<proteinExistence type="predicted"/>
<dbReference type="Proteomes" id="UP000092931">
    <property type="component" value="Chromosome"/>
</dbReference>
<dbReference type="EMBL" id="CP014673">
    <property type="protein sequence ID" value="ANX00208.1"/>
    <property type="molecule type" value="Genomic_DNA"/>
</dbReference>
<dbReference type="RefSeq" id="WP_065820466.1">
    <property type="nucleotide sequence ID" value="NZ_CP014673.1"/>
</dbReference>
<evidence type="ECO:0008006" key="5">
    <source>
        <dbReference type="Google" id="ProtNLM"/>
    </source>
</evidence>
<accession>A0A1B1YHF8</accession>
<dbReference type="PANTHER" id="PTHR45947:SF3">
    <property type="entry name" value="SULFOQUINOVOSYL TRANSFERASE SQD2"/>
    <property type="match status" value="1"/>
</dbReference>
<dbReference type="InterPro" id="IPR050194">
    <property type="entry name" value="Glycosyltransferase_grp1"/>
</dbReference>
<dbReference type="CDD" id="cd03794">
    <property type="entry name" value="GT4_WbuB-like"/>
    <property type="match status" value="1"/>
</dbReference>
<organism evidence="3 4">
    <name type="scientific">Thermoclostridium stercorarium subsp. leptospartum DSM 9219</name>
    <dbReference type="NCBI Taxonomy" id="1346611"/>
    <lineage>
        <taxon>Bacteria</taxon>
        <taxon>Bacillati</taxon>
        <taxon>Bacillota</taxon>
        <taxon>Clostridia</taxon>
        <taxon>Eubacteriales</taxon>
        <taxon>Oscillospiraceae</taxon>
        <taxon>Thermoclostridium</taxon>
    </lineage>
</organism>
<dbReference type="InterPro" id="IPR028098">
    <property type="entry name" value="Glyco_trans_4-like_N"/>
</dbReference>
<feature type="domain" description="Glycosyl transferase family 1" evidence="1">
    <location>
        <begin position="211"/>
        <end position="380"/>
    </location>
</feature>
<name>A0A1B1YHF8_THEST</name>
<dbReference type="PANTHER" id="PTHR45947">
    <property type="entry name" value="SULFOQUINOVOSYL TRANSFERASE SQD2"/>
    <property type="match status" value="1"/>
</dbReference>
<evidence type="ECO:0000259" key="2">
    <source>
        <dbReference type="Pfam" id="PF13439"/>
    </source>
</evidence>
<reference evidence="3 4" key="1">
    <citation type="submission" date="2016-02" db="EMBL/GenBank/DDBJ databases">
        <title>Comparison of Clostridium stercorarium subspecies using comparative genomics and transcriptomics.</title>
        <authorList>
            <person name="Schellenberg J."/>
            <person name="Thallinger G."/>
            <person name="Levin D.B."/>
            <person name="Zhang X."/>
            <person name="Alvare G."/>
            <person name="Fristensky B."/>
            <person name="Sparling R."/>
        </authorList>
    </citation>
    <scope>NUCLEOTIDE SEQUENCE [LARGE SCALE GENOMIC DNA]</scope>
    <source>
        <strain evidence="3 4">DSM 9219</strain>
    </source>
</reference>
<evidence type="ECO:0000259" key="1">
    <source>
        <dbReference type="Pfam" id="PF00534"/>
    </source>
</evidence>
<dbReference type="Pfam" id="PF13439">
    <property type="entry name" value="Glyco_transf_4"/>
    <property type="match status" value="1"/>
</dbReference>
<gene>
    <name evidence="3" type="ORF">CSTERLE_00675</name>
</gene>
<protein>
    <recommendedName>
        <fullName evidence="5">Glycosyltransferase WbuB</fullName>
    </recommendedName>
</protein>
<evidence type="ECO:0000313" key="3">
    <source>
        <dbReference type="EMBL" id="ANX00208.1"/>
    </source>
</evidence>
<dbReference type="Pfam" id="PF00534">
    <property type="entry name" value="Glycos_transf_1"/>
    <property type="match status" value="1"/>
</dbReference>
<dbReference type="InterPro" id="IPR001296">
    <property type="entry name" value="Glyco_trans_1"/>
</dbReference>
<sequence length="407" mass="47015">MKDILIIAHFTQIPGEKGNGRFHYIAQKLNKRDINIEVVTSSFSHKTKKQREISRSQLEKTVDYKLTMVYEPGYKKNISLKRLFSHYIMGKNLKKYLKNRSRPDLIYCAVPSLSVAKIAAKYAKENNIKFIIDIQDIWPDAFKMVFNIPIVSNLLFFPLQKTANFIYSSADEIIAVSETYAEKALRVNRKVKRAHIVYLGTNLEQFDKLKNIEKRIRKPKNEFWIAYVGTLGHSYDLVCVIDALKILRSKGINNIKFIVMGDGPLKEKFEVYAKKNCVETIFTGRLDYSEMVSILTECDVAVNPITHGAAQSIINKHADYSAAGLPVLNTQESEEYKEIVRKYGIGFNCINNNAEDLADKILLLYYNADIRKIMKKNSRKLAEDKFDRNKTYSEIFKILEEKIEKTF</sequence>
<dbReference type="GO" id="GO:0016758">
    <property type="term" value="F:hexosyltransferase activity"/>
    <property type="evidence" value="ECO:0007669"/>
    <property type="project" value="TreeGrafter"/>
</dbReference>
<evidence type="ECO:0000313" key="4">
    <source>
        <dbReference type="Proteomes" id="UP000092931"/>
    </source>
</evidence>
<dbReference type="AlphaFoldDB" id="A0A1B1YHF8"/>